<feature type="region of interest" description="Disordered" evidence="1">
    <location>
        <begin position="73"/>
        <end position="102"/>
    </location>
</feature>
<accession>A0A0K8TF51</accession>
<sequence length="102" mass="12034">NYYKPVLSFISFRFMSSFISLFASMCIVDLLSLTSSSASSLIFDTIEGFSPPDNNNTWLNMEYGMNGRMYQRPQGESSMYERPRPRQTTMYQRPRHWQPTMY</sequence>
<protein>
    <submittedName>
        <fullName evidence="3">Uncharacterized protein</fullName>
    </submittedName>
</protein>
<evidence type="ECO:0000256" key="1">
    <source>
        <dbReference type="SAM" id="MobiDB-lite"/>
    </source>
</evidence>
<evidence type="ECO:0000256" key="2">
    <source>
        <dbReference type="SAM" id="Phobius"/>
    </source>
</evidence>
<dbReference type="AlphaFoldDB" id="A0A0K8TF51"/>
<name>A0A0K8TF51_LYGHE</name>
<proteinExistence type="predicted"/>
<feature type="non-terminal residue" evidence="3">
    <location>
        <position position="1"/>
    </location>
</feature>
<feature type="non-terminal residue" evidence="3">
    <location>
        <position position="102"/>
    </location>
</feature>
<evidence type="ECO:0000313" key="3">
    <source>
        <dbReference type="EMBL" id="JAG64124.1"/>
    </source>
</evidence>
<keyword evidence="2" id="KW-1133">Transmembrane helix</keyword>
<keyword evidence="2" id="KW-0812">Transmembrane</keyword>
<feature type="transmembrane region" description="Helical" evidence="2">
    <location>
        <begin position="6"/>
        <end position="31"/>
    </location>
</feature>
<dbReference type="EMBL" id="GBRD01001697">
    <property type="protein sequence ID" value="JAG64124.1"/>
    <property type="molecule type" value="Transcribed_RNA"/>
</dbReference>
<keyword evidence="2" id="KW-0472">Membrane</keyword>
<organism evidence="3">
    <name type="scientific">Lygus hesperus</name>
    <name type="common">Western plant bug</name>
    <dbReference type="NCBI Taxonomy" id="30085"/>
    <lineage>
        <taxon>Eukaryota</taxon>
        <taxon>Metazoa</taxon>
        <taxon>Ecdysozoa</taxon>
        <taxon>Arthropoda</taxon>
        <taxon>Hexapoda</taxon>
        <taxon>Insecta</taxon>
        <taxon>Pterygota</taxon>
        <taxon>Neoptera</taxon>
        <taxon>Paraneoptera</taxon>
        <taxon>Hemiptera</taxon>
        <taxon>Heteroptera</taxon>
        <taxon>Panheteroptera</taxon>
        <taxon>Cimicomorpha</taxon>
        <taxon>Miridae</taxon>
        <taxon>Mirini</taxon>
        <taxon>Lygus</taxon>
    </lineage>
</organism>
<reference evidence="3" key="1">
    <citation type="submission" date="2014-09" db="EMBL/GenBank/DDBJ databases">
        <authorList>
            <person name="Magalhaes I.L.F."/>
            <person name="Oliveira U."/>
            <person name="Santos F.R."/>
            <person name="Vidigal T.H.D.A."/>
            <person name="Brescovit A.D."/>
            <person name="Santos A.J."/>
        </authorList>
    </citation>
    <scope>NUCLEOTIDE SEQUENCE</scope>
</reference>